<gene>
    <name evidence="2" type="ORF">Tcan_14501</name>
</gene>
<feature type="region of interest" description="Disordered" evidence="1">
    <location>
        <begin position="48"/>
        <end position="130"/>
    </location>
</feature>
<evidence type="ECO:0000256" key="1">
    <source>
        <dbReference type="SAM" id="MobiDB-lite"/>
    </source>
</evidence>
<evidence type="ECO:0000313" key="2">
    <source>
        <dbReference type="EMBL" id="KHN77770.1"/>
    </source>
</evidence>
<proteinExistence type="predicted"/>
<dbReference type="EMBL" id="JPKZ01002233">
    <property type="protein sequence ID" value="KHN77770.1"/>
    <property type="molecule type" value="Genomic_DNA"/>
</dbReference>
<reference evidence="2 3" key="1">
    <citation type="submission" date="2014-11" db="EMBL/GenBank/DDBJ databases">
        <title>Genetic blueprint of the zoonotic pathogen Toxocara canis.</title>
        <authorList>
            <person name="Zhu X.-Q."/>
            <person name="Korhonen P.K."/>
            <person name="Cai H."/>
            <person name="Young N.D."/>
            <person name="Nejsum P."/>
            <person name="von Samson-Himmelstjerna G."/>
            <person name="Boag P.R."/>
            <person name="Tan P."/>
            <person name="Li Q."/>
            <person name="Min J."/>
            <person name="Yang Y."/>
            <person name="Wang X."/>
            <person name="Fang X."/>
            <person name="Hall R.S."/>
            <person name="Hofmann A."/>
            <person name="Sternberg P.W."/>
            <person name="Jex A.R."/>
            <person name="Gasser R.B."/>
        </authorList>
    </citation>
    <scope>NUCLEOTIDE SEQUENCE [LARGE SCALE GENOMIC DNA]</scope>
    <source>
        <strain evidence="2">PN_DK_2014</strain>
    </source>
</reference>
<comment type="caution">
    <text evidence="2">The sequence shown here is derived from an EMBL/GenBank/DDBJ whole genome shotgun (WGS) entry which is preliminary data.</text>
</comment>
<protein>
    <submittedName>
        <fullName evidence="2">Uncharacterized protein</fullName>
    </submittedName>
</protein>
<name>A0A0B2V9U2_TOXCA</name>
<feature type="compositionally biased region" description="Polar residues" evidence="1">
    <location>
        <begin position="92"/>
        <end position="113"/>
    </location>
</feature>
<accession>A0A0B2V9U2</accession>
<feature type="compositionally biased region" description="Polar residues" evidence="1">
    <location>
        <begin position="120"/>
        <end position="130"/>
    </location>
</feature>
<dbReference type="Proteomes" id="UP000031036">
    <property type="component" value="Unassembled WGS sequence"/>
</dbReference>
<feature type="compositionally biased region" description="Polar residues" evidence="1">
    <location>
        <begin position="64"/>
        <end position="85"/>
    </location>
</feature>
<sequence>MRNFVQFARIMCKQSVFDRDKMRDIYKYSNIGCELSQIHLAQNTKKIQNGLTKAHHDKTFPKSGRQQPPTKIRQTTTTYQNQADNNHLPKSGRQQPPTKIRQTTTTYQNQADNNHLPKSGRQQPPTKIRQTTTTYKIAQSHLNEHI</sequence>
<dbReference type="AlphaFoldDB" id="A0A0B2V9U2"/>
<keyword evidence="3" id="KW-1185">Reference proteome</keyword>
<evidence type="ECO:0000313" key="3">
    <source>
        <dbReference type="Proteomes" id="UP000031036"/>
    </source>
</evidence>
<organism evidence="2 3">
    <name type="scientific">Toxocara canis</name>
    <name type="common">Canine roundworm</name>
    <dbReference type="NCBI Taxonomy" id="6265"/>
    <lineage>
        <taxon>Eukaryota</taxon>
        <taxon>Metazoa</taxon>
        <taxon>Ecdysozoa</taxon>
        <taxon>Nematoda</taxon>
        <taxon>Chromadorea</taxon>
        <taxon>Rhabditida</taxon>
        <taxon>Spirurina</taxon>
        <taxon>Ascaridomorpha</taxon>
        <taxon>Ascaridoidea</taxon>
        <taxon>Toxocaridae</taxon>
        <taxon>Toxocara</taxon>
    </lineage>
</organism>